<keyword evidence="10 13" id="KW-0233">DNA recombination</keyword>
<keyword evidence="7 13" id="KW-0378">Hydrolase</keyword>
<evidence type="ECO:0000313" key="16">
    <source>
        <dbReference type="Proteomes" id="UP000034849"/>
    </source>
</evidence>
<dbReference type="PATRIC" id="fig|1619046.3.peg.391"/>
<comment type="similarity">
    <text evidence="1 13">Belongs to the RuvC family.</text>
</comment>
<sequence length="165" mass="18010">MSNNKGKERVLGIDPGFGRTGFGVIEKINGVWKVLGYGCIETPKTDDYSLRLLELSKCLKQIIKKYQPAKAGVEDLFFYNNAKTAIKVGQARGVVLLTLAEANIPVWEFTPLQVKQTITGYGKAEKSAMQKMVQKLFGLTKKITPDDAADALAVALTTAGCLKLK</sequence>
<dbReference type="HAMAP" id="MF_00034">
    <property type="entry name" value="RuvC"/>
    <property type="match status" value="1"/>
</dbReference>
<comment type="cofactor">
    <cofactor evidence="13">
        <name>Mg(2+)</name>
        <dbReference type="ChEBI" id="CHEBI:18420"/>
    </cofactor>
    <text evidence="13">Binds 2 Mg(2+) ion per subunit.</text>
</comment>
<dbReference type="InterPro" id="IPR020563">
    <property type="entry name" value="X-over_junc_endoDNase_Mg_BS"/>
</dbReference>
<evidence type="ECO:0000256" key="9">
    <source>
        <dbReference type="ARBA" id="ARBA00023125"/>
    </source>
</evidence>
<protein>
    <recommendedName>
        <fullName evidence="13 14">Crossover junction endodeoxyribonuclease RuvC</fullName>
        <ecNumber evidence="13 14">3.1.21.10</ecNumber>
    </recommendedName>
    <alternativeName>
        <fullName evidence="13">Holliday junction nuclease RuvC</fullName>
    </alternativeName>
    <alternativeName>
        <fullName evidence="13">Holliday junction resolvase RuvC</fullName>
    </alternativeName>
</protein>
<evidence type="ECO:0000256" key="4">
    <source>
        <dbReference type="ARBA" id="ARBA00022723"/>
    </source>
</evidence>
<keyword evidence="2 13" id="KW-0963">Cytoplasm</keyword>
<dbReference type="CDD" id="cd16962">
    <property type="entry name" value="RuvC"/>
    <property type="match status" value="1"/>
</dbReference>
<reference evidence="15 16" key="1">
    <citation type="journal article" date="2015" name="Nature">
        <title>rRNA introns, odd ribosomes, and small enigmatic genomes across a large radiation of phyla.</title>
        <authorList>
            <person name="Brown C.T."/>
            <person name="Hug L.A."/>
            <person name="Thomas B.C."/>
            <person name="Sharon I."/>
            <person name="Castelle C.J."/>
            <person name="Singh A."/>
            <person name="Wilkins M.J."/>
            <person name="Williams K.H."/>
            <person name="Banfield J.F."/>
        </authorList>
    </citation>
    <scope>NUCLEOTIDE SEQUENCE [LARGE SCALE GENOMIC DNA]</scope>
</reference>
<dbReference type="EC" id="3.1.21.10" evidence="13 14"/>
<feature type="active site" evidence="13">
    <location>
        <position position="74"/>
    </location>
</feature>
<feature type="active site" evidence="13">
    <location>
        <position position="14"/>
    </location>
</feature>
<evidence type="ECO:0000256" key="14">
    <source>
        <dbReference type="NCBIfam" id="TIGR00228"/>
    </source>
</evidence>
<keyword evidence="8 13" id="KW-0460">Magnesium</keyword>
<evidence type="ECO:0000256" key="3">
    <source>
        <dbReference type="ARBA" id="ARBA00022722"/>
    </source>
</evidence>
<organism evidence="15 16">
    <name type="scientific">Candidatus Magasanikbacteria bacterium GW2011_GWC2_37_14</name>
    <dbReference type="NCBI Taxonomy" id="1619046"/>
    <lineage>
        <taxon>Bacteria</taxon>
        <taxon>Candidatus Magasanikiibacteriota</taxon>
    </lineage>
</organism>
<evidence type="ECO:0000256" key="5">
    <source>
        <dbReference type="ARBA" id="ARBA00022759"/>
    </source>
</evidence>
<dbReference type="Pfam" id="PF02075">
    <property type="entry name" value="RuvC"/>
    <property type="match status" value="1"/>
</dbReference>
<evidence type="ECO:0000313" key="15">
    <source>
        <dbReference type="EMBL" id="KKQ27837.1"/>
    </source>
</evidence>
<feature type="binding site" evidence="13">
    <location>
        <position position="147"/>
    </location>
    <ligand>
        <name>Mg(2+)</name>
        <dbReference type="ChEBI" id="CHEBI:18420"/>
        <label>1</label>
    </ligand>
</feature>
<comment type="function">
    <text evidence="13">The RuvA-RuvB-RuvC complex processes Holliday junction (HJ) DNA during genetic recombination and DNA repair. Endonuclease that resolves HJ intermediates. Cleaves cruciform DNA by making single-stranded nicks across the HJ at symmetrical positions within the homologous arms, yielding a 5'-phosphate and a 3'-hydroxyl group; requires a central core of homology in the junction. The consensus cleavage sequence is 5'-(A/T)TT(C/G)-3'. Cleavage occurs on the 3'-side of the TT dinucleotide at the point of strand exchange. HJ branch migration catalyzed by RuvA-RuvB allows RuvC to scan DNA until it finds its consensus sequence, where it cleaves and resolves the cruciform DNA.</text>
</comment>
<comment type="catalytic activity">
    <reaction evidence="12 13">
        <text>Endonucleolytic cleavage at a junction such as a reciprocal single-stranded crossover between two homologous DNA duplexes (Holliday junction).</text>
        <dbReference type="EC" id="3.1.21.10"/>
    </reaction>
</comment>
<proteinExistence type="inferred from homology"/>
<evidence type="ECO:0000256" key="10">
    <source>
        <dbReference type="ARBA" id="ARBA00023172"/>
    </source>
</evidence>
<dbReference type="InterPro" id="IPR012337">
    <property type="entry name" value="RNaseH-like_sf"/>
</dbReference>
<dbReference type="PRINTS" id="PR00696">
    <property type="entry name" value="RSOLVASERUVC"/>
</dbReference>
<evidence type="ECO:0000256" key="1">
    <source>
        <dbReference type="ARBA" id="ARBA00009518"/>
    </source>
</evidence>
<dbReference type="InterPro" id="IPR002176">
    <property type="entry name" value="X-over_junc_endoDNase_RuvC"/>
</dbReference>
<keyword evidence="11 13" id="KW-0234">DNA repair</keyword>
<keyword evidence="9 13" id="KW-0238">DNA-binding</keyword>
<dbReference type="GO" id="GO:0006310">
    <property type="term" value="P:DNA recombination"/>
    <property type="evidence" value="ECO:0007669"/>
    <property type="project" value="UniProtKB-UniRule"/>
</dbReference>
<name>A0A0G0GCY2_9BACT</name>
<dbReference type="STRING" id="1619046.US42_C0005G0062"/>
<evidence type="ECO:0000256" key="12">
    <source>
        <dbReference type="ARBA" id="ARBA00029354"/>
    </source>
</evidence>
<dbReference type="PANTHER" id="PTHR30194">
    <property type="entry name" value="CROSSOVER JUNCTION ENDODEOXYRIBONUCLEASE RUVC"/>
    <property type="match status" value="1"/>
</dbReference>
<comment type="caution">
    <text evidence="15">The sequence shown here is derived from an EMBL/GenBank/DDBJ whole genome shotgun (WGS) entry which is preliminary data.</text>
</comment>
<evidence type="ECO:0000256" key="13">
    <source>
        <dbReference type="HAMAP-Rule" id="MF_00034"/>
    </source>
</evidence>
<evidence type="ECO:0000256" key="8">
    <source>
        <dbReference type="ARBA" id="ARBA00022842"/>
    </source>
</evidence>
<evidence type="ECO:0000256" key="11">
    <source>
        <dbReference type="ARBA" id="ARBA00023204"/>
    </source>
</evidence>
<dbReference type="GO" id="GO:0048476">
    <property type="term" value="C:Holliday junction resolvase complex"/>
    <property type="evidence" value="ECO:0007669"/>
    <property type="project" value="UniProtKB-UniRule"/>
</dbReference>
<dbReference type="PROSITE" id="PS01321">
    <property type="entry name" value="RUVC"/>
    <property type="match status" value="1"/>
</dbReference>
<keyword evidence="5 13" id="KW-0255">Endonuclease</keyword>
<keyword evidence="3 13" id="KW-0540">Nuclease</keyword>
<comment type="subunit">
    <text evidence="13">Homodimer which binds Holliday junction (HJ) DNA. The HJ becomes 2-fold symmetrical on binding to RuvC with unstacked arms; it has a different conformation from HJ DNA in complex with RuvA. In the full resolvosome a probable DNA-RuvA(4)-RuvB(12)-RuvC(2) complex forms which resolves the HJ.</text>
</comment>
<dbReference type="GO" id="GO:0008821">
    <property type="term" value="F:crossover junction DNA endonuclease activity"/>
    <property type="evidence" value="ECO:0007669"/>
    <property type="project" value="UniProtKB-UniRule"/>
</dbReference>
<dbReference type="GO" id="GO:0003677">
    <property type="term" value="F:DNA binding"/>
    <property type="evidence" value="ECO:0007669"/>
    <property type="project" value="UniProtKB-KW"/>
</dbReference>
<dbReference type="NCBIfam" id="TIGR00228">
    <property type="entry name" value="ruvC"/>
    <property type="match status" value="1"/>
</dbReference>
<dbReference type="AlphaFoldDB" id="A0A0G0GCY2"/>
<gene>
    <name evidence="13" type="primary">ruvC</name>
    <name evidence="15" type="ORF">US42_C0005G0062</name>
</gene>
<keyword evidence="6 13" id="KW-0227">DNA damage</keyword>
<dbReference type="Gene3D" id="3.30.420.10">
    <property type="entry name" value="Ribonuclease H-like superfamily/Ribonuclease H"/>
    <property type="match status" value="1"/>
</dbReference>
<feature type="binding site" evidence="13">
    <location>
        <position position="14"/>
    </location>
    <ligand>
        <name>Mg(2+)</name>
        <dbReference type="ChEBI" id="CHEBI:18420"/>
        <label>1</label>
    </ligand>
</feature>
<evidence type="ECO:0000256" key="6">
    <source>
        <dbReference type="ARBA" id="ARBA00022763"/>
    </source>
</evidence>
<dbReference type="InterPro" id="IPR036397">
    <property type="entry name" value="RNaseH_sf"/>
</dbReference>
<feature type="binding site" evidence="13">
    <location>
        <position position="74"/>
    </location>
    <ligand>
        <name>Mg(2+)</name>
        <dbReference type="ChEBI" id="CHEBI:18420"/>
        <label>2</label>
    </ligand>
</feature>
<dbReference type="GO" id="GO:0006281">
    <property type="term" value="P:DNA repair"/>
    <property type="evidence" value="ECO:0007669"/>
    <property type="project" value="UniProtKB-UniRule"/>
</dbReference>
<keyword evidence="4 13" id="KW-0479">Metal-binding</keyword>
<accession>A0A0G0GCY2</accession>
<dbReference type="PANTHER" id="PTHR30194:SF3">
    <property type="entry name" value="CROSSOVER JUNCTION ENDODEOXYRIBONUCLEASE RUVC"/>
    <property type="match status" value="1"/>
</dbReference>
<evidence type="ECO:0000256" key="7">
    <source>
        <dbReference type="ARBA" id="ARBA00022801"/>
    </source>
</evidence>
<feature type="active site" evidence="13">
    <location>
        <position position="147"/>
    </location>
</feature>
<evidence type="ECO:0000256" key="2">
    <source>
        <dbReference type="ARBA" id="ARBA00022490"/>
    </source>
</evidence>
<comment type="subcellular location">
    <subcellularLocation>
        <location evidence="13">Cytoplasm</location>
    </subcellularLocation>
</comment>
<dbReference type="FunFam" id="3.30.420.10:FF:000002">
    <property type="entry name" value="Crossover junction endodeoxyribonuclease RuvC"/>
    <property type="match status" value="1"/>
</dbReference>
<dbReference type="SUPFAM" id="SSF53098">
    <property type="entry name" value="Ribonuclease H-like"/>
    <property type="match status" value="1"/>
</dbReference>
<dbReference type="EMBL" id="LBSX01000005">
    <property type="protein sequence ID" value="KKQ27837.1"/>
    <property type="molecule type" value="Genomic_DNA"/>
</dbReference>
<dbReference type="NCBIfam" id="NF000711">
    <property type="entry name" value="PRK00039.2-1"/>
    <property type="match status" value="1"/>
</dbReference>
<dbReference type="GO" id="GO:0005737">
    <property type="term" value="C:cytoplasm"/>
    <property type="evidence" value="ECO:0007669"/>
    <property type="project" value="UniProtKB-SubCell"/>
</dbReference>
<dbReference type="GO" id="GO:0000287">
    <property type="term" value="F:magnesium ion binding"/>
    <property type="evidence" value="ECO:0007669"/>
    <property type="project" value="UniProtKB-UniRule"/>
</dbReference>
<dbReference type="Proteomes" id="UP000034849">
    <property type="component" value="Unassembled WGS sequence"/>
</dbReference>